<dbReference type="InterPro" id="IPR044526">
    <property type="entry name" value="NAKR1-3"/>
</dbReference>
<keyword evidence="3" id="KW-1185">Reference proteome</keyword>
<gene>
    <name evidence="2" type="ORF">ES332_A01G257500v1</name>
</gene>
<dbReference type="SUPFAM" id="SSF55008">
    <property type="entry name" value="HMA, heavy metal-associated domain"/>
    <property type="match status" value="1"/>
</dbReference>
<proteinExistence type="predicted"/>
<dbReference type="GO" id="GO:0046872">
    <property type="term" value="F:metal ion binding"/>
    <property type="evidence" value="ECO:0007669"/>
    <property type="project" value="InterPro"/>
</dbReference>
<name>A0A5D2RWE2_GOSTO</name>
<evidence type="ECO:0000313" key="3">
    <source>
        <dbReference type="Proteomes" id="UP000322667"/>
    </source>
</evidence>
<dbReference type="Proteomes" id="UP000322667">
    <property type="component" value="Chromosome A01"/>
</dbReference>
<dbReference type="PROSITE" id="PS50846">
    <property type="entry name" value="HMA_2"/>
    <property type="match status" value="1"/>
</dbReference>
<dbReference type="InterPro" id="IPR006121">
    <property type="entry name" value="HMA_dom"/>
</dbReference>
<dbReference type="CDD" id="cd00371">
    <property type="entry name" value="HMA"/>
    <property type="match status" value="1"/>
</dbReference>
<protein>
    <recommendedName>
        <fullName evidence="1">HMA domain-containing protein</fullName>
    </recommendedName>
</protein>
<evidence type="ECO:0000313" key="2">
    <source>
        <dbReference type="EMBL" id="TYI44722.1"/>
    </source>
</evidence>
<dbReference type="PANTHER" id="PTHR46119:SF15">
    <property type="entry name" value="PROTEIN SODIUM POTASSIUM ROOT DEFECTIVE 2"/>
    <property type="match status" value="1"/>
</dbReference>
<accession>A0A5D2RWE2</accession>
<evidence type="ECO:0000259" key="1">
    <source>
        <dbReference type="PROSITE" id="PS50846"/>
    </source>
</evidence>
<organism evidence="2 3">
    <name type="scientific">Gossypium tomentosum</name>
    <name type="common">Hawaiian cotton</name>
    <name type="synonym">Gossypium sandvicense</name>
    <dbReference type="NCBI Taxonomy" id="34277"/>
    <lineage>
        <taxon>Eukaryota</taxon>
        <taxon>Viridiplantae</taxon>
        <taxon>Streptophyta</taxon>
        <taxon>Embryophyta</taxon>
        <taxon>Tracheophyta</taxon>
        <taxon>Spermatophyta</taxon>
        <taxon>Magnoliopsida</taxon>
        <taxon>eudicotyledons</taxon>
        <taxon>Gunneridae</taxon>
        <taxon>Pentapetalae</taxon>
        <taxon>rosids</taxon>
        <taxon>malvids</taxon>
        <taxon>Malvales</taxon>
        <taxon>Malvaceae</taxon>
        <taxon>Malvoideae</taxon>
        <taxon>Gossypium</taxon>
    </lineage>
</organism>
<dbReference type="AlphaFoldDB" id="A0A5D2RWE2"/>
<dbReference type="Pfam" id="PF00403">
    <property type="entry name" value="HMA"/>
    <property type="match status" value="1"/>
</dbReference>
<dbReference type="PANTHER" id="PTHR46119">
    <property type="entry name" value="OS08G0405700 PROTEIN"/>
    <property type="match status" value="1"/>
</dbReference>
<feature type="domain" description="HMA" evidence="1">
    <location>
        <begin position="132"/>
        <end position="198"/>
    </location>
</feature>
<dbReference type="Gene3D" id="3.30.70.100">
    <property type="match status" value="1"/>
</dbReference>
<sequence>MKGMNILCASQASTAICLSIDQVSATASGQNPTTAAAAAKRFTKTLPCTAHPPPINPLPYHLLKNHEKWCSNNTVSVSANDLKKKKSSLKAMDIITRKSISSNIKDAAADAGNNKILSMKQDQPIVSKPSVHQVVVLKVSLHCKGCEGKLRKHLSKMKGVTSFNIDFEAKKMTIVGEVTPLQVLASVSKVKSAQFWTSDISAAPTTKN</sequence>
<dbReference type="InterPro" id="IPR036163">
    <property type="entry name" value="HMA_dom_sf"/>
</dbReference>
<reference evidence="2 3" key="1">
    <citation type="submission" date="2019-07" db="EMBL/GenBank/DDBJ databases">
        <title>WGS assembly of Gossypium tomentosum.</title>
        <authorList>
            <person name="Chen Z.J."/>
            <person name="Sreedasyam A."/>
            <person name="Ando A."/>
            <person name="Song Q."/>
            <person name="De L."/>
            <person name="Hulse-Kemp A."/>
            <person name="Ding M."/>
            <person name="Ye W."/>
            <person name="Kirkbride R."/>
            <person name="Jenkins J."/>
            <person name="Plott C."/>
            <person name="Lovell J."/>
            <person name="Lin Y.-M."/>
            <person name="Vaughn R."/>
            <person name="Liu B."/>
            <person name="Li W."/>
            <person name="Simpson S."/>
            <person name="Scheffler B."/>
            <person name="Saski C."/>
            <person name="Grover C."/>
            <person name="Hu G."/>
            <person name="Conover J."/>
            <person name="Carlson J."/>
            <person name="Shu S."/>
            <person name="Boston L."/>
            <person name="Williams M."/>
            <person name="Peterson D."/>
            <person name="Mcgee K."/>
            <person name="Jones D."/>
            <person name="Wendel J."/>
            <person name="Stelly D."/>
            <person name="Grimwood J."/>
            <person name="Schmutz J."/>
        </authorList>
    </citation>
    <scope>NUCLEOTIDE SEQUENCE [LARGE SCALE GENOMIC DNA]</scope>
    <source>
        <strain evidence="2">7179.01</strain>
    </source>
</reference>
<dbReference type="EMBL" id="CM017610">
    <property type="protein sequence ID" value="TYI44722.1"/>
    <property type="molecule type" value="Genomic_DNA"/>
</dbReference>